<protein>
    <recommendedName>
        <fullName evidence="3">histidine kinase</fullName>
        <ecNumber evidence="3">2.7.13.3</ecNumber>
    </recommendedName>
</protein>
<dbReference type="PANTHER" id="PTHR45528">
    <property type="entry name" value="SENSOR HISTIDINE KINASE CPXA"/>
    <property type="match status" value="1"/>
</dbReference>
<dbReference type="PROSITE" id="PS50109">
    <property type="entry name" value="HIS_KIN"/>
    <property type="match status" value="1"/>
</dbReference>
<dbReference type="PANTHER" id="PTHR45528:SF1">
    <property type="entry name" value="SENSOR HISTIDINE KINASE CPXA"/>
    <property type="match status" value="1"/>
</dbReference>
<evidence type="ECO:0000256" key="15">
    <source>
        <dbReference type="SAM" id="Phobius"/>
    </source>
</evidence>
<dbReference type="InterPro" id="IPR003660">
    <property type="entry name" value="HAMP_dom"/>
</dbReference>
<evidence type="ECO:0000256" key="6">
    <source>
        <dbReference type="ARBA" id="ARBA00022679"/>
    </source>
</evidence>
<evidence type="ECO:0000256" key="3">
    <source>
        <dbReference type="ARBA" id="ARBA00012438"/>
    </source>
</evidence>
<evidence type="ECO:0000256" key="12">
    <source>
        <dbReference type="ARBA" id="ARBA00023012"/>
    </source>
</evidence>
<dbReference type="SUPFAM" id="SSF47384">
    <property type="entry name" value="Homodimeric domain of signal transducing histidine kinase"/>
    <property type="match status" value="1"/>
</dbReference>
<keyword evidence="11 15" id="KW-1133">Transmembrane helix</keyword>
<keyword evidence="14" id="KW-0175">Coiled coil</keyword>
<keyword evidence="9" id="KW-0418">Kinase</keyword>
<proteinExistence type="predicted"/>
<evidence type="ECO:0000256" key="7">
    <source>
        <dbReference type="ARBA" id="ARBA00022692"/>
    </source>
</evidence>
<evidence type="ECO:0000256" key="13">
    <source>
        <dbReference type="ARBA" id="ARBA00023136"/>
    </source>
</evidence>
<evidence type="ECO:0000256" key="1">
    <source>
        <dbReference type="ARBA" id="ARBA00000085"/>
    </source>
</evidence>
<feature type="domain" description="HAMP" evidence="17">
    <location>
        <begin position="196"/>
        <end position="248"/>
    </location>
</feature>
<dbReference type="Gene3D" id="1.10.287.130">
    <property type="match status" value="1"/>
</dbReference>
<dbReference type="CDD" id="cd00082">
    <property type="entry name" value="HisKA"/>
    <property type="match status" value="1"/>
</dbReference>
<keyword evidence="5" id="KW-0597">Phosphoprotein</keyword>
<dbReference type="PROSITE" id="PS50885">
    <property type="entry name" value="HAMP"/>
    <property type="match status" value="1"/>
</dbReference>
<evidence type="ECO:0000256" key="10">
    <source>
        <dbReference type="ARBA" id="ARBA00022840"/>
    </source>
</evidence>
<evidence type="ECO:0000313" key="18">
    <source>
        <dbReference type="EMBL" id="HIV13860.1"/>
    </source>
</evidence>
<keyword evidence="8" id="KW-0547">Nucleotide-binding</keyword>
<gene>
    <name evidence="18" type="ORF">IAA63_12070</name>
</gene>
<keyword evidence="4" id="KW-1003">Cell membrane</keyword>
<evidence type="ECO:0000256" key="9">
    <source>
        <dbReference type="ARBA" id="ARBA00022777"/>
    </source>
</evidence>
<dbReference type="EC" id="2.7.13.3" evidence="3"/>
<dbReference type="InterPro" id="IPR004358">
    <property type="entry name" value="Sig_transdc_His_kin-like_C"/>
</dbReference>
<dbReference type="InterPro" id="IPR036890">
    <property type="entry name" value="HATPase_C_sf"/>
</dbReference>
<dbReference type="SMART" id="SM00304">
    <property type="entry name" value="HAMP"/>
    <property type="match status" value="1"/>
</dbReference>
<evidence type="ECO:0000259" key="17">
    <source>
        <dbReference type="PROSITE" id="PS50885"/>
    </source>
</evidence>
<name>A0A9D1NVZ0_9FIRM</name>
<dbReference type="InterPro" id="IPR050398">
    <property type="entry name" value="HssS/ArlS-like"/>
</dbReference>
<dbReference type="GO" id="GO:0000155">
    <property type="term" value="F:phosphorelay sensor kinase activity"/>
    <property type="evidence" value="ECO:0007669"/>
    <property type="project" value="InterPro"/>
</dbReference>
<evidence type="ECO:0000259" key="16">
    <source>
        <dbReference type="PROSITE" id="PS50109"/>
    </source>
</evidence>
<comment type="subcellular location">
    <subcellularLocation>
        <location evidence="2">Cell membrane</location>
        <topology evidence="2">Multi-pass membrane protein</topology>
    </subcellularLocation>
</comment>
<dbReference type="Pfam" id="PF00512">
    <property type="entry name" value="HisKA"/>
    <property type="match status" value="1"/>
</dbReference>
<dbReference type="EMBL" id="DVON01000257">
    <property type="protein sequence ID" value="HIV13860.1"/>
    <property type="molecule type" value="Genomic_DNA"/>
</dbReference>
<keyword evidence="6" id="KW-0808">Transferase</keyword>
<dbReference type="SMART" id="SM00387">
    <property type="entry name" value="HATPase_c"/>
    <property type="match status" value="1"/>
</dbReference>
<keyword evidence="10" id="KW-0067">ATP-binding</keyword>
<feature type="coiled-coil region" evidence="14">
    <location>
        <begin position="236"/>
        <end position="270"/>
    </location>
</feature>
<feature type="domain" description="Histidine kinase" evidence="16">
    <location>
        <begin position="277"/>
        <end position="481"/>
    </location>
</feature>
<sequence length="504" mass="57658">MRNLIHRSIKWQIIVAFMAYILLTILLVVFLNVGFLERFYLHDKEEKLLTGYETFFPDVSVTAAVDTIQYCNTNNIVFLLTNMGQRDSYIGNVSHDDYQKISARLFGYMSGLEAPADRILHSTDQYTIQYNRDDEMKIDYLELWGIVSANDTNYAYIFRTPWESIASSVRVSNQFYLFIGGIMAALGVGFASLFASRITRPLTELTRISQRMANLDFEARYTSGGDDEIGTLGHNFNRMSSTLEETISELKTANNELQKDIEKKEQIDEMRKEFLSNVSHELKTPIALIQGYAEGLQENINDDPESRAFYCEVIMDEASKMNQMVKKLLTLNQLEFGNNQVSMERFDLTDLIQGVIQSSQLLAQQAQAEILFAQTEPLYVWGDEFMVEQVVTNYLTNAIHYVKNEKKIEIRCQEENGKIRTTVFNTGDAIPEEELDKIWVKFYKVDKARTREYGGSGIGLSIVKAVMESMNQQCGVVNYDNGVAFWFTLDHTSTEGQEQLRSSG</sequence>
<evidence type="ECO:0000256" key="4">
    <source>
        <dbReference type="ARBA" id="ARBA00022475"/>
    </source>
</evidence>
<dbReference type="SMART" id="SM00388">
    <property type="entry name" value="HisKA"/>
    <property type="match status" value="1"/>
</dbReference>
<evidence type="ECO:0000256" key="8">
    <source>
        <dbReference type="ARBA" id="ARBA00022741"/>
    </source>
</evidence>
<keyword evidence="12" id="KW-0902">Two-component regulatory system</keyword>
<keyword evidence="13 15" id="KW-0472">Membrane</keyword>
<dbReference type="FunFam" id="1.10.287.130:FF:000001">
    <property type="entry name" value="Two-component sensor histidine kinase"/>
    <property type="match status" value="1"/>
</dbReference>
<dbReference type="AlphaFoldDB" id="A0A9D1NVZ0"/>
<dbReference type="InterPro" id="IPR036097">
    <property type="entry name" value="HisK_dim/P_sf"/>
</dbReference>
<dbReference type="GO" id="GO:0005524">
    <property type="term" value="F:ATP binding"/>
    <property type="evidence" value="ECO:0007669"/>
    <property type="project" value="UniProtKB-KW"/>
</dbReference>
<dbReference type="GO" id="GO:0005886">
    <property type="term" value="C:plasma membrane"/>
    <property type="evidence" value="ECO:0007669"/>
    <property type="project" value="UniProtKB-SubCell"/>
</dbReference>
<dbReference type="CDD" id="cd06225">
    <property type="entry name" value="HAMP"/>
    <property type="match status" value="1"/>
</dbReference>
<dbReference type="SUPFAM" id="SSF158472">
    <property type="entry name" value="HAMP domain-like"/>
    <property type="match status" value="1"/>
</dbReference>
<dbReference type="PRINTS" id="PR00344">
    <property type="entry name" value="BCTRLSENSOR"/>
</dbReference>
<dbReference type="Gene3D" id="3.30.565.10">
    <property type="entry name" value="Histidine kinase-like ATPase, C-terminal domain"/>
    <property type="match status" value="1"/>
</dbReference>
<dbReference type="Pfam" id="PF00672">
    <property type="entry name" value="HAMP"/>
    <property type="match status" value="1"/>
</dbReference>
<comment type="catalytic activity">
    <reaction evidence="1">
        <text>ATP + protein L-histidine = ADP + protein N-phospho-L-histidine.</text>
        <dbReference type="EC" id="2.7.13.3"/>
    </reaction>
</comment>
<evidence type="ECO:0000256" key="14">
    <source>
        <dbReference type="SAM" id="Coils"/>
    </source>
</evidence>
<evidence type="ECO:0000256" key="5">
    <source>
        <dbReference type="ARBA" id="ARBA00022553"/>
    </source>
</evidence>
<accession>A0A9D1NVZ0</accession>
<feature type="transmembrane region" description="Helical" evidence="15">
    <location>
        <begin position="12"/>
        <end position="35"/>
    </location>
</feature>
<evidence type="ECO:0000256" key="11">
    <source>
        <dbReference type="ARBA" id="ARBA00022989"/>
    </source>
</evidence>
<dbReference type="SUPFAM" id="SSF55874">
    <property type="entry name" value="ATPase domain of HSP90 chaperone/DNA topoisomerase II/histidine kinase"/>
    <property type="match status" value="1"/>
</dbReference>
<reference evidence="18" key="1">
    <citation type="submission" date="2020-10" db="EMBL/GenBank/DDBJ databases">
        <authorList>
            <person name="Gilroy R."/>
        </authorList>
    </citation>
    <scope>NUCLEOTIDE SEQUENCE</scope>
    <source>
        <strain evidence="18">ChiBcec2-4451</strain>
    </source>
</reference>
<dbReference type="InterPro" id="IPR003661">
    <property type="entry name" value="HisK_dim/P_dom"/>
</dbReference>
<dbReference type="Gene3D" id="6.10.340.10">
    <property type="match status" value="1"/>
</dbReference>
<dbReference type="InterPro" id="IPR003594">
    <property type="entry name" value="HATPase_dom"/>
</dbReference>
<organism evidence="18 19">
    <name type="scientific">Candidatus Pullilachnospira stercoravium</name>
    <dbReference type="NCBI Taxonomy" id="2840913"/>
    <lineage>
        <taxon>Bacteria</taxon>
        <taxon>Bacillati</taxon>
        <taxon>Bacillota</taxon>
        <taxon>Clostridia</taxon>
        <taxon>Lachnospirales</taxon>
        <taxon>Lachnospiraceae</taxon>
        <taxon>Lachnospiraceae incertae sedis</taxon>
        <taxon>Candidatus Pullilachnospira</taxon>
    </lineage>
</organism>
<reference evidence="18" key="2">
    <citation type="journal article" date="2021" name="PeerJ">
        <title>Extensive microbial diversity within the chicken gut microbiome revealed by metagenomics and culture.</title>
        <authorList>
            <person name="Gilroy R."/>
            <person name="Ravi A."/>
            <person name="Getino M."/>
            <person name="Pursley I."/>
            <person name="Horton D.L."/>
            <person name="Alikhan N.F."/>
            <person name="Baker D."/>
            <person name="Gharbi K."/>
            <person name="Hall N."/>
            <person name="Watson M."/>
            <person name="Adriaenssens E.M."/>
            <person name="Foster-Nyarko E."/>
            <person name="Jarju S."/>
            <person name="Secka A."/>
            <person name="Antonio M."/>
            <person name="Oren A."/>
            <person name="Chaudhuri R.R."/>
            <person name="La Ragione R."/>
            <person name="Hildebrand F."/>
            <person name="Pallen M.J."/>
        </authorList>
    </citation>
    <scope>NUCLEOTIDE SEQUENCE</scope>
    <source>
        <strain evidence="18">ChiBcec2-4451</strain>
    </source>
</reference>
<dbReference type="Pfam" id="PF02518">
    <property type="entry name" value="HATPase_c"/>
    <property type="match status" value="1"/>
</dbReference>
<comment type="caution">
    <text evidence="18">The sequence shown here is derived from an EMBL/GenBank/DDBJ whole genome shotgun (WGS) entry which is preliminary data.</text>
</comment>
<evidence type="ECO:0000313" key="19">
    <source>
        <dbReference type="Proteomes" id="UP000886723"/>
    </source>
</evidence>
<dbReference type="InterPro" id="IPR005467">
    <property type="entry name" value="His_kinase_dom"/>
</dbReference>
<dbReference type="Proteomes" id="UP000886723">
    <property type="component" value="Unassembled WGS sequence"/>
</dbReference>
<keyword evidence="7 15" id="KW-0812">Transmembrane</keyword>
<evidence type="ECO:0000256" key="2">
    <source>
        <dbReference type="ARBA" id="ARBA00004651"/>
    </source>
</evidence>